<feature type="transmembrane region" description="Helical" evidence="2">
    <location>
        <begin position="6"/>
        <end position="24"/>
    </location>
</feature>
<dbReference type="Proteomes" id="UP000323380">
    <property type="component" value="Unassembled WGS sequence"/>
</dbReference>
<evidence type="ECO:0000313" key="4">
    <source>
        <dbReference type="Proteomes" id="UP000323380"/>
    </source>
</evidence>
<dbReference type="AlphaFoldDB" id="A0A5D0NVK3"/>
<dbReference type="RefSeq" id="WP_067889124.1">
    <property type="nucleotide sequence ID" value="NZ_VSFG01000001.1"/>
</dbReference>
<keyword evidence="4" id="KW-1185">Reference proteome</keyword>
<keyword evidence="2" id="KW-0472">Membrane</keyword>
<gene>
    <name evidence="3" type="ORF">FXF69_05040</name>
</gene>
<evidence type="ECO:0000256" key="1">
    <source>
        <dbReference type="SAM" id="MobiDB-lite"/>
    </source>
</evidence>
<proteinExistence type="predicted"/>
<name>A0A5D0NVK3_9ACTN</name>
<sequence length="193" mass="20317">MRHGSTILVIAAAVVLAVVGALLLRPGDGGPRRSASGAPAPGAPAPPVMSSAPPTTLPDYGEEPDAPPSRKAPSDSSIQKGLEATWPGNLPADQGRELVALAWAVVRADLTGRGRARWPAYFPGDPPRARYSRVRLRAGVARGVPSRPDLAQVIVVWAGRDPRGREVRQNRTAVCLGRDGSGWRPRIPPACAR</sequence>
<keyword evidence="2" id="KW-0812">Transmembrane</keyword>
<dbReference type="STRING" id="1220554.GCA_001552135_02312"/>
<evidence type="ECO:0000256" key="2">
    <source>
        <dbReference type="SAM" id="Phobius"/>
    </source>
</evidence>
<dbReference type="EMBL" id="VSFG01000001">
    <property type="protein sequence ID" value="TYB48556.1"/>
    <property type="molecule type" value="Genomic_DNA"/>
</dbReference>
<keyword evidence="2" id="KW-1133">Transmembrane helix</keyword>
<evidence type="ECO:0000313" key="3">
    <source>
        <dbReference type="EMBL" id="TYB48556.1"/>
    </source>
</evidence>
<comment type="caution">
    <text evidence="3">The sequence shown here is derived from an EMBL/GenBank/DDBJ whole genome shotgun (WGS) entry which is preliminary data.</text>
</comment>
<feature type="region of interest" description="Disordered" evidence="1">
    <location>
        <begin position="27"/>
        <end position="89"/>
    </location>
</feature>
<organism evidence="3 4">
    <name type="scientific">Actinomadura chibensis</name>
    <dbReference type="NCBI Taxonomy" id="392828"/>
    <lineage>
        <taxon>Bacteria</taxon>
        <taxon>Bacillati</taxon>
        <taxon>Actinomycetota</taxon>
        <taxon>Actinomycetes</taxon>
        <taxon>Streptosporangiales</taxon>
        <taxon>Thermomonosporaceae</taxon>
        <taxon>Actinomadura</taxon>
    </lineage>
</organism>
<reference evidence="3 4" key="1">
    <citation type="submission" date="2019-08" db="EMBL/GenBank/DDBJ databases">
        <title>Actinomadura sp. nov. CYP1-5 isolated from mountain soil.</title>
        <authorList>
            <person name="Songsumanus A."/>
            <person name="Kuncharoen N."/>
            <person name="Kudo T."/>
            <person name="Yuki M."/>
            <person name="Igarashi Y."/>
            <person name="Tanasupawat S."/>
        </authorList>
    </citation>
    <scope>NUCLEOTIDE SEQUENCE [LARGE SCALE GENOMIC DNA]</scope>
    <source>
        <strain evidence="3 4">JCM 14158</strain>
    </source>
</reference>
<accession>A0A5D0NVK3</accession>
<protein>
    <submittedName>
        <fullName evidence="3">Uncharacterized protein</fullName>
    </submittedName>
</protein>